<dbReference type="Gene3D" id="3.20.20.80">
    <property type="entry name" value="Glycosidases"/>
    <property type="match status" value="1"/>
</dbReference>
<dbReference type="PRINTS" id="PR00131">
    <property type="entry name" value="GLHYDRLASE1"/>
</dbReference>
<evidence type="ECO:0000313" key="9">
    <source>
        <dbReference type="Proteomes" id="UP001158576"/>
    </source>
</evidence>
<gene>
    <name evidence="8" type="ORF">OKIOD_LOCUS9562</name>
</gene>
<feature type="compositionally biased region" description="Gly residues" evidence="7">
    <location>
        <begin position="707"/>
        <end position="718"/>
    </location>
</feature>
<feature type="compositionally biased region" description="Polar residues" evidence="7">
    <location>
        <begin position="668"/>
        <end position="679"/>
    </location>
</feature>
<dbReference type="Pfam" id="PF00232">
    <property type="entry name" value="Glyco_hydro_1"/>
    <property type="match status" value="1"/>
</dbReference>
<feature type="compositionally biased region" description="Basic residues" evidence="7">
    <location>
        <begin position="1119"/>
        <end position="1145"/>
    </location>
</feature>
<protein>
    <recommendedName>
        <fullName evidence="2">beta-glucosidase</fullName>
        <ecNumber evidence="2">3.2.1.21</ecNumber>
    </recommendedName>
</protein>
<feature type="region of interest" description="Disordered" evidence="7">
    <location>
        <begin position="640"/>
        <end position="778"/>
    </location>
</feature>
<keyword evidence="3 6" id="KW-0378">Hydrolase</keyword>
<evidence type="ECO:0000256" key="1">
    <source>
        <dbReference type="ARBA" id="ARBA00010838"/>
    </source>
</evidence>
<dbReference type="InterPro" id="IPR017853">
    <property type="entry name" value="GH"/>
</dbReference>
<dbReference type="PANTHER" id="PTHR10353">
    <property type="entry name" value="GLYCOSYL HYDROLASE"/>
    <property type="match status" value="1"/>
</dbReference>
<dbReference type="InterPro" id="IPR001360">
    <property type="entry name" value="Glyco_hydro_1"/>
</dbReference>
<sequence>MKLFGSSILAAALAGEVRPRPDDLKNPVAKCEFDADRDSFSAGKFPDGFKWSFATAAYQIEGSWNQDGKGKNIWDTFSQTPGNVWQNDNGNDACKSYENMKRDVDNMKELGVKDNRFSLSWARLCPTGKCATTAGQERKGIDHYHTFLDMLNEAGIEPFVTLYHWDLPQALEDEYEGWEGSQIVDDFGDYARLVFTEYGNKVKNWITLNEAEVVCDLGYGIGVFAPGKTGDKSQFACRHHTVLAHVKAYHIYDQEFRAEQKGQIGITMNTDWYEGLDDTKANLDAAQRWMDLQLGFWADPIYLTGDYPESVLKNNDASVLQRFTDEQKQKNLGAADFFGLNHYTTRLVEDGNKNGGGIGVEWTGYTCPQWPQAGSEWLYSVPWGYKKLLAYIHQRYNSKTYPIYVTENGVSSRGNGTDANPELNDQWRIDHYTGYIGQMKRAMEEDGANVEVYTAWSLMDNFEWASGYSERFGMIWVDFTDDNRTTHFKDSARFYSDLIQTNELKCSEGTDTCSSATTTTALMTTVINTNQNNKGNESNDALPKDFRIRKLADQCTGLQGSLIFGATLRRLRQEVQARETTRVSSQASTLLSWLTSVDETLTSSDLPTQILTDRLLHHRYPVRRSYRVPVQNSLTKMVRMKNFPRRQATALAGPRTRSQRGNDEDNTDQNVEGTGNTAPNVVNTDDDVVTGNDNAPSDGGTDKVGPSGEGSGEDGPSGKGTDNDAGTGNDDAPSDEGTDKDGPSGEGTGNDDAPSAEGTDKDGPSGEGTVTRTKSTWKGKQKRIPRIIWDKILEMEETPGSFSLQFKRVINVCSSYDKHWRVVANLVKHHGDLLRVCGNPDASIKDIQVRIARYVTCFPFSQIGKWHQGALFGFQFTPDNLPAVSPEYECSLSGSDSTLNSQDTCDSIVSVDNAVSWFDRETAGEPETYEPERALRLQMQKDLAPKNPDSREYSPQDLVLTSYRAGGRWKLWLQTLQAHNELNKRASNSISRGTAKLNAQQPLLPFQKHRYVSRCHFYLLKRRRREKRKALVQMLASAEPLTFQKWRDRAIWMQTEKDRTPEVWESKYHYYQELEEAFAVFLGKILKKKSCLGTGSKYSMRIHKRKDQPKTTRDEPAPSKKKRAAPSKKKSGPPKKKSGPQKKRL</sequence>
<proteinExistence type="inferred from homology"/>
<dbReference type="PROSITE" id="PS00653">
    <property type="entry name" value="GLYCOSYL_HYDROL_F1_2"/>
    <property type="match status" value="1"/>
</dbReference>
<feature type="compositionally biased region" description="Low complexity" evidence="7">
    <location>
        <begin position="719"/>
        <end position="731"/>
    </location>
</feature>
<dbReference type="InterPro" id="IPR033132">
    <property type="entry name" value="GH_1_N_CS"/>
</dbReference>
<dbReference type="SUPFAM" id="SSF51445">
    <property type="entry name" value="(Trans)glycosidases"/>
    <property type="match status" value="1"/>
</dbReference>
<accession>A0ABN7SMQ1</accession>
<evidence type="ECO:0000256" key="4">
    <source>
        <dbReference type="ARBA" id="ARBA00023295"/>
    </source>
</evidence>
<keyword evidence="9" id="KW-1185">Reference proteome</keyword>
<feature type="region of interest" description="Disordered" evidence="7">
    <location>
        <begin position="1097"/>
        <end position="1145"/>
    </location>
</feature>
<dbReference type="EC" id="3.2.1.21" evidence="2"/>
<evidence type="ECO:0000313" key="8">
    <source>
        <dbReference type="EMBL" id="CAG5103494.1"/>
    </source>
</evidence>
<evidence type="ECO:0000256" key="3">
    <source>
        <dbReference type="ARBA" id="ARBA00022801"/>
    </source>
</evidence>
<organism evidence="8 9">
    <name type="scientific">Oikopleura dioica</name>
    <name type="common">Tunicate</name>
    <dbReference type="NCBI Taxonomy" id="34765"/>
    <lineage>
        <taxon>Eukaryota</taxon>
        <taxon>Metazoa</taxon>
        <taxon>Chordata</taxon>
        <taxon>Tunicata</taxon>
        <taxon>Appendicularia</taxon>
        <taxon>Copelata</taxon>
        <taxon>Oikopleuridae</taxon>
        <taxon>Oikopleura</taxon>
    </lineage>
</organism>
<name>A0ABN7SMQ1_OIKDI</name>
<reference evidence="8 9" key="1">
    <citation type="submission" date="2021-04" db="EMBL/GenBank/DDBJ databases">
        <authorList>
            <person name="Bliznina A."/>
        </authorList>
    </citation>
    <scope>NUCLEOTIDE SEQUENCE [LARGE SCALE GENOMIC DNA]</scope>
</reference>
<feature type="active site" description="Nucleophile" evidence="5">
    <location>
        <position position="407"/>
    </location>
</feature>
<evidence type="ECO:0000256" key="7">
    <source>
        <dbReference type="SAM" id="MobiDB-lite"/>
    </source>
</evidence>
<comment type="similarity">
    <text evidence="1">Belongs to the glycosyl hydrolase 1 family.</text>
</comment>
<feature type="compositionally biased region" description="Basic and acidic residues" evidence="7">
    <location>
        <begin position="1108"/>
        <end position="1118"/>
    </location>
</feature>
<evidence type="ECO:0000256" key="6">
    <source>
        <dbReference type="RuleBase" id="RU004468"/>
    </source>
</evidence>
<dbReference type="EMBL" id="OU015566">
    <property type="protein sequence ID" value="CAG5103494.1"/>
    <property type="molecule type" value="Genomic_DNA"/>
</dbReference>
<evidence type="ECO:0000256" key="5">
    <source>
        <dbReference type="PROSITE-ProRule" id="PRU10055"/>
    </source>
</evidence>
<dbReference type="InterPro" id="IPR018120">
    <property type="entry name" value="Glyco_hydro_1_AS"/>
</dbReference>
<dbReference type="PANTHER" id="PTHR10353:SF36">
    <property type="entry name" value="LP05116P"/>
    <property type="match status" value="1"/>
</dbReference>
<dbReference type="Proteomes" id="UP001158576">
    <property type="component" value="Chromosome 1"/>
</dbReference>
<dbReference type="PROSITE" id="PS00572">
    <property type="entry name" value="GLYCOSYL_HYDROL_F1_1"/>
    <property type="match status" value="1"/>
</dbReference>
<evidence type="ECO:0000256" key="2">
    <source>
        <dbReference type="ARBA" id="ARBA00012744"/>
    </source>
</evidence>
<keyword evidence="4 6" id="KW-0326">Glycosidase</keyword>